<dbReference type="OrthoDB" id="4329304at2"/>
<dbReference type="SMART" id="SM00028">
    <property type="entry name" value="TPR"/>
    <property type="match status" value="9"/>
</dbReference>
<dbReference type="InterPro" id="IPR027417">
    <property type="entry name" value="P-loop_NTPase"/>
</dbReference>
<dbReference type="EMBL" id="VOBR01000004">
    <property type="protein sequence ID" value="TWP53112.1"/>
    <property type="molecule type" value="Genomic_DNA"/>
</dbReference>
<dbReference type="SUPFAM" id="SSF52540">
    <property type="entry name" value="P-loop containing nucleoside triphosphate hydrolases"/>
    <property type="match status" value="1"/>
</dbReference>
<proteinExistence type="predicted"/>
<keyword evidence="2" id="KW-1185">Reference proteome</keyword>
<dbReference type="AlphaFoldDB" id="A0A563EZZ9"/>
<evidence type="ECO:0000313" key="2">
    <source>
        <dbReference type="Proteomes" id="UP000316639"/>
    </source>
</evidence>
<name>A0A563EZZ9_9PSEU</name>
<accession>A0A563EZZ9</accession>
<dbReference type="SUPFAM" id="SSF48452">
    <property type="entry name" value="TPR-like"/>
    <property type="match status" value="3"/>
</dbReference>
<dbReference type="Gene3D" id="3.40.50.300">
    <property type="entry name" value="P-loop containing nucleotide triphosphate hydrolases"/>
    <property type="match status" value="1"/>
</dbReference>
<sequence>MGVGDTHNELTGDVHGVVYQARTMNFFAERAAPALSGLPRPEPDFTGRTAELARLAEQLRPGQDERAVVVSAVAGLGGVGKTTLAVKAAHDAVAAGWFPGGVLFLNLHGYSPEGRVQPADALATLLRDLGAPVPPNLAGRESLYRTELARRTEPMLILLDNASSSDQVLPLLPNSRVHRVLVTSRHSLGDLGATPIDLNVLDEADTAKLVENSLRTRLPDDRRVRDDPAAVALLGELCGHLPLALGIATSMLADDPEMPISELVDALRGETTRLKELVYGENHAVRATFDLSFHRLTEAQQRMFALLALHPGKQVGVRSAAALAGVTEREARRTLDDLRRAHVVLSGKPRGWFRFHDLVRLYAVDHARRLPDRDDAVERLLENYYDTVYSAQLWVIDDEGKSDTFSGIRDVFTWFESEMSSLRAIVDLAAKTLHDREAVMIPLLITHIWTTTGADEDLVHMHRIGLDVARRAGNSFKEMGVRLSLSRTFRSLGRIDEAAVEVDLARALTVEHDWPEFTLRCDIELGWVRMAQHRYRDAVEVLERGLAAAAEFPSIEPLVLRPLADAHTYLDELPRAREHVLRALDVYQRSSLSIDYAHLLGVLADIEGKLGDTAAALESHARALLIHERLEYANGQDVTLRRLAEIHAARKEHDVEARYLERRAALLTGASEERADALRAWGSSLVNAGRHAEAAEQLRAAVALYAELKQRRGEALSFDWLSSAEYSLGNYSVAEEAARKAVTLFRELGDGWVPESRWLAEILRDAGKTDEAEQLLQDLLRHHEAEADARAQADDLRHLAYVSNARRDHGAAAGRFEQAAALFEAVDDQQALMETLISGCNAFSNAGNHPAALEAARKGLALARTLGATDQIGLGLLRLGRALNGVGENRAALEPLTEALPLYAGNAHESTVRYHLGLAHRELREFPSAREHLLMGLALDQGESSRFDEGMTLHQLGLLHRDEGDLVEARRLGEQAFAMLTEAGHTEHAARTRAWLDGL</sequence>
<dbReference type="PANTHER" id="PTHR47691:SF3">
    <property type="entry name" value="HTH-TYPE TRANSCRIPTIONAL REGULATOR RV0890C-RELATED"/>
    <property type="match status" value="1"/>
</dbReference>
<evidence type="ECO:0000313" key="1">
    <source>
        <dbReference type="EMBL" id="TWP53112.1"/>
    </source>
</evidence>
<reference evidence="1 2" key="1">
    <citation type="submission" date="2019-07" db="EMBL/GenBank/DDBJ databases">
        <title>Lentzea xizangensis sp. nov., isolated from Qinghai-Tibetan Plateau Soils.</title>
        <authorList>
            <person name="Huang J."/>
        </authorList>
    </citation>
    <scope>NUCLEOTIDE SEQUENCE [LARGE SCALE GENOMIC DNA]</scope>
    <source>
        <strain evidence="1 2">FXJ1.1311</strain>
    </source>
</reference>
<dbReference type="PANTHER" id="PTHR47691">
    <property type="entry name" value="REGULATOR-RELATED"/>
    <property type="match status" value="1"/>
</dbReference>
<dbReference type="Proteomes" id="UP000316639">
    <property type="component" value="Unassembled WGS sequence"/>
</dbReference>
<gene>
    <name evidence="1" type="ORF">FKR81_08515</name>
</gene>
<organism evidence="1 2">
    <name type="scientific">Lentzea tibetensis</name>
    <dbReference type="NCBI Taxonomy" id="2591470"/>
    <lineage>
        <taxon>Bacteria</taxon>
        <taxon>Bacillati</taxon>
        <taxon>Actinomycetota</taxon>
        <taxon>Actinomycetes</taxon>
        <taxon>Pseudonocardiales</taxon>
        <taxon>Pseudonocardiaceae</taxon>
        <taxon>Lentzea</taxon>
    </lineage>
</organism>
<protein>
    <submittedName>
        <fullName evidence="1">Tetratricopeptide repeat protein</fullName>
    </submittedName>
</protein>
<dbReference type="PRINTS" id="PR00364">
    <property type="entry name" value="DISEASERSIST"/>
</dbReference>
<dbReference type="InterPro" id="IPR019734">
    <property type="entry name" value="TPR_rpt"/>
</dbReference>
<dbReference type="InterPro" id="IPR011990">
    <property type="entry name" value="TPR-like_helical_dom_sf"/>
</dbReference>
<comment type="caution">
    <text evidence="1">The sequence shown here is derived from an EMBL/GenBank/DDBJ whole genome shotgun (WGS) entry which is preliminary data.</text>
</comment>
<dbReference type="Gene3D" id="1.25.40.10">
    <property type="entry name" value="Tetratricopeptide repeat domain"/>
    <property type="match status" value="4"/>
</dbReference>